<dbReference type="AlphaFoldDB" id="A0A1H4ATF5"/>
<feature type="signal peptide" evidence="3">
    <location>
        <begin position="1"/>
        <end position="24"/>
    </location>
</feature>
<evidence type="ECO:0000256" key="3">
    <source>
        <dbReference type="SAM" id="SignalP"/>
    </source>
</evidence>
<dbReference type="InterPro" id="IPR058792">
    <property type="entry name" value="Beta-barrel_RND_2"/>
</dbReference>
<dbReference type="SUPFAM" id="SSF111369">
    <property type="entry name" value="HlyD-like secretion proteins"/>
    <property type="match status" value="1"/>
</dbReference>
<keyword evidence="2" id="KW-0175">Coiled coil</keyword>
<evidence type="ECO:0000259" key="4">
    <source>
        <dbReference type="Pfam" id="PF25917"/>
    </source>
</evidence>
<dbReference type="InterPro" id="IPR006143">
    <property type="entry name" value="RND_pump_MFP"/>
</dbReference>
<name>A0A1H4ATF5_9BACT</name>
<organism evidence="6 7">
    <name type="scientific">Desulfuromusa kysingii</name>
    <dbReference type="NCBI Taxonomy" id="37625"/>
    <lineage>
        <taxon>Bacteria</taxon>
        <taxon>Pseudomonadati</taxon>
        <taxon>Thermodesulfobacteriota</taxon>
        <taxon>Desulfuromonadia</taxon>
        <taxon>Desulfuromonadales</taxon>
        <taxon>Geopsychrobacteraceae</taxon>
        <taxon>Desulfuromusa</taxon>
    </lineage>
</organism>
<gene>
    <name evidence="6" type="ORF">SAMN05660420_01973</name>
</gene>
<evidence type="ECO:0000256" key="1">
    <source>
        <dbReference type="ARBA" id="ARBA00009477"/>
    </source>
</evidence>
<dbReference type="RefSeq" id="WP_092347530.1">
    <property type="nucleotide sequence ID" value="NZ_FNQN01000005.1"/>
</dbReference>
<dbReference type="PANTHER" id="PTHR30469:SF20">
    <property type="entry name" value="EFFLUX RND TRANSPORTER PERIPLASMIC ADAPTOR SUBUNIT"/>
    <property type="match status" value="1"/>
</dbReference>
<dbReference type="NCBIfam" id="TIGR01730">
    <property type="entry name" value="RND_mfp"/>
    <property type="match status" value="1"/>
</dbReference>
<feature type="chain" id="PRO_5011581565" evidence="3">
    <location>
        <begin position="25"/>
        <end position="295"/>
    </location>
</feature>
<sequence>MRKQNVIIIVTLCLVFLLSGVATAAEKGSKLQIHGSSFLQSYPGTIISSHQAKLAFRVSGPLIKVLVKPGDKVKKGQLVMQVDPRDFEDSIRVLEAQLAGAEAQRDRALRDFDRAQTLFDQHVSATADFDRAKGAYEVAFSGVAIIEAQLQMARHRLKDTSLRAPFAGVITTQSAENYEMIRAGAEVLAIHDISNLEVEIKIPENEIVRYPLRVGQEVRVKLAAIADSSFTAKLVEWNSAADPVTRTYALRFAFTALPQFHVLPGMTAEVSLINEASQPSSYHVPEQQNVSGAIM</sequence>
<dbReference type="GO" id="GO:0015562">
    <property type="term" value="F:efflux transmembrane transporter activity"/>
    <property type="evidence" value="ECO:0007669"/>
    <property type="project" value="TreeGrafter"/>
</dbReference>
<comment type="similarity">
    <text evidence="1">Belongs to the membrane fusion protein (MFP) (TC 8.A.1) family.</text>
</comment>
<proteinExistence type="inferred from homology"/>
<feature type="coiled-coil region" evidence="2">
    <location>
        <begin position="91"/>
        <end position="118"/>
    </location>
</feature>
<dbReference type="OrthoDB" id="9800209at2"/>
<dbReference type="Pfam" id="PF25917">
    <property type="entry name" value="BSH_RND"/>
    <property type="match status" value="1"/>
</dbReference>
<accession>A0A1H4ATF5</accession>
<dbReference type="Gene3D" id="2.40.50.100">
    <property type="match status" value="1"/>
</dbReference>
<dbReference type="InterPro" id="IPR058625">
    <property type="entry name" value="MdtA-like_BSH"/>
</dbReference>
<keyword evidence="3" id="KW-0732">Signal</keyword>
<dbReference type="EMBL" id="FNQN01000005">
    <property type="protein sequence ID" value="SEA39141.1"/>
    <property type="molecule type" value="Genomic_DNA"/>
</dbReference>
<dbReference type="Pfam" id="PF25954">
    <property type="entry name" value="Beta-barrel_RND_2"/>
    <property type="match status" value="1"/>
</dbReference>
<dbReference type="STRING" id="37625.SAMN05660420_01973"/>
<dbReference type="Proteomes" id="UP000199409">
    <property type="component" value="Unassembled WGS sequence"/>
</dbReference>
<dbReference type="GO" id="GO:1990281">
    <property type="term" value="C:efflux pump complex"/>
    <property type="evidence" value="ECO:0007669"/>
    <property type="project" value="TreeGrafter"/>
</dbReference>
<keyword evidence="7" id="KW-1185">Reference proteome</keyword>
<dbReference type="Gene3D" id="1.10.287.470">
    <property type="entry name" value="Helix hairpin bin"/>
    <property type="match status" value="1"/>
</dbReference>
<evidence type="ECO:0000256" key="2">
    <source>
        <dbReference type="SAM" id="Coils"/>
    </source>
</evidence>
<evidence type="ECO:0000259" key="5">
    <source>
        <dbReference type="Pfam" id="PF25954"/>
    </source>
</evidence>
<feature type="domain" description="Multidrug resistance protein MdtA-like barrel-sandwich hybrid" evidence="4">
    <location>
        <begin position="51"/>
        <end position="186"/>
    </location>
</feature>
<evidence type="ECO:0000313" key="7">
    <source>
        <dbReference type="Proteomes" id="UP000199409"/>
    </source>
</evidence>
<dbReference type="PANTHER" id="PTHR30469">
    <property type="entry name" value="MULTIDRUG RESISTANCE PROTEIN MDTA"/>
    <property type="match status" value="1"/>
</dbReference>
<reference evidence="6 7" key="1">
    <citation type="submission" date="2016-10" db="EMBL/GenBank/DDBJ databases">
        <authorList>
            <person name="de Groot N.N."/>
        </authorList>
    </citation>
    <scope>NUCLEOTIDE SEQUENCE [LARGE SCALE GENOMIC DNA]</scope>
    <source>
        <strain evidence="6 7">DSM 7343</strain>
    </source>
</reference>
<protein>
    <submittedName>
        <fullName evidence="6">RND family efflux transporter, MFP subunit</fullName>
    </submittedName>
</protein>
<feature type="domain" description="CusB-like beta-barrel" evidence="5">
    <location>
        <begin position="198"/>
        <end position="274"/>
    </location>
</feature>
<dbReference type="Gene3D" id="2.40.30.170">
    <property type="match status" value="1"/>
</dbReference>
<evidence type="ECO:0000313" key="6">
    <source>
        <dbReference type="EMBL" id="SEA39141.1"/>
    </source>
</evidence>